<keyword evidence="2" id="KW-1185">Reference proteome</keyword>
<protein>
    <submittedName>
        <fullName evidence="1">10254_t:CDS:1</fullName>
    </submittedName>
</protein>
<organism evidence="1 2">
    <name type="scientific">Dentiscutata heterogama</name>
    <dbReference type="NCBI Taxonomy" id="1316150"/>
    <lineage>
        <taxon>Eukaryota</taxon>
        <taxon>Fungi</taxon>
        <taxon>Fungi incertae sedis</taxon>
        <taxon>Mucoromycota</taxon>
        <taxon>Glomeromycotina</taxon>
        <taxon>Glomeromycetes</taxon>
        <taxon>Diversisporales</taxon>
        <taxon>Gigasporaceae</taxon>
        <taxon>Dentiscutata</taxon>
    </lineage>
</organism>
<dbReference type="EMBL" id="CAJVPU010019445">
    <property type="protein sequence ID" value="CAG8671704.1"/>
    <property type="molecule type" value="Genomic_DNA"/>
</dbReference>
<proteinExistence type="predicted"/>
<comment type="caution">
    <text evidence="1">The sequence shown here is derived from an EMBL/GenBank/DDBJ whole genome shotgun (WGS) entry which is preliminary data.</text>
</comment>
<name>A0ACA9NQG6_9GLOM</name>
<accession>A0ACA9NQG6</accession>
<sequence>MKYKQEKPVLLEKQDLQKKKGDDELMQKYKLNMPIEKRSYLIQEDKDKPPIIEINKGDIKIT</sequence>
<gene>
    <name evidence="1" type="ORF">DHETER_LOCUS10213</name>
</gene>
<evidence type="ECO:0000313" key="1">
    <source>
        <dbReference type="EMBL" id="CAG8671704.1"/>
    </source>
</evidence>
<evidence type="ECO:0000313" key="2">
    <source>
        <dbReference type="Proteomes" id="UP000789702"/>
    </source>
</evidence>
<dbReference type="Proteomes" id="UP000789702">
    <property type="component" value="Unassembled WGS sequence"/>
</dbReference>
<reference evidence="1" key="1">
    <citation type="submission" date="2021-06" db="EMBL/GenBank/DDBJ databases">
        <authorList>
            <person name="Kallberg Y."/>
            <person name="Tangrot J."/>
            <person name="Rosling A."/>
        </authorList>
    </citation>
    <scope>NUCLEOTIDE SEQUENCE</scope>
    <source>
        <strain evidence="1">IL203A</strain>
    </source>
</reference>
<feature type="non-terminal residue" evidence="1">
    <location>
        <position position="62"/>
    </location>
</feature>